<gene>
    <name evidence="5" type="ORF">MED297_04012</name>
</gene>
<evidence type="ECO:0000259" key="4">
    <source>
        <dbReference type="PROSITE" id="PS01124"/>
    </source>
</evidence>
<dbReference type="PROSITE" id="PS01124">
    <property type="entry name" value="HTH_ARAC_FAMILY_2"/>
    <property type="match status" value="1"/>
</dbReference>
<dbReference type="GO" id="GO:0043565">
    <property type="term" value="F:sequence-specific DNA binding"/>
    <property type="evidence" value="ECO:0007669"/>
    <property type="project" value="InterPro"/>
</dbReference>
<protein>
    <submittedName>
        <fullName evidence="5">Transcriptional regulator, AraC/XylS family protein</fullName>
    </submittedName>
</protein>
<dbReference type="GO" id="GO:0003700">
    <property type="term" value="F:DNA-binding transcription factor activity"/>
    <property type="evidence" value="ECO:0007669"/>
    <property type="project" value="InterPro"/>
</dbReference>
<dbReference type="SUPFAM" id="SSF46689">
    <property type="entry name" value="Homeodomain-like"/>
    <property type="match status" value="2"/>
</dbReference>
<dbReference type="Gene3D" id="1.10.10.60">
    <property type="entry name" value="Homeodomain-like"/>
    <property type="match status" value="2"/>
</dbReference>
<feature type="domain" description="HTH araC/xylS-type" evidence="4">
    <location>
        <begin position="185"/>
        <end position="283"/>
    </location>
</feature>
<reference evidence="5 6" key="1">
    <citation type="submission" date="2006-02" db="EMBL/GenBank/DDBJ databases">
        <authorList>
            <person name="Pinhassi J."/>
            <person name="Pedros-Alio C."/>
            <person name="Ferriera S."/>
            <person name="Johnson J."/>
            <person name="Kravitz S."/>
            <person name="Halpern A."/>
            <person name="Remington K."/>
            <person name="Beeson K."/>
            <person name="Tran B."/>
            <person name="Rogers Y.-H."/>
            <person name="Friedman R."/>
            <person name="Venter J.C."/>
        </authorList>
    </citation>
    <scope>NUCLEOTIDE SEQUENCE [LARGE SCALE GENOMIC DNA]</scope>
    <source>
        <strain evidence="5 6">MED297</strain>
    </source>
</reference>
<evidence type="ECO:0000256" key="1">
    <source>
        <dbReference type="ARBA" id="ARBA00023015"/>
    </source>
</evidence>
<dbReference type="Pfam" id="PF12833">
    <property type="entry name" value="HTH_18"/>
    <property type="match status" value="1"/>
</dbReference>
<dbReference type="SMART" id="SM00342">
    <property type="entry name" value="HTH_ARAC"/>
    <property type="match status" value="1"/>
</dbReference>
<dbReference type="Proteomes" id="UP000005953">
    <property type="component" value="Unassembled WGS sequence"/>
</dbReference>
<comment type="caution">
    <text evidence="5">The sequence shown here is derived from an EMBL/GenBank/DDBJ whole genome shotgun (WGS) entry which is preliminary data.</text>
</comment>
<keyword evidence="6" id="KW-1185">Reference proteome</keyword>
<organism evidence="5 6">
    <name type="scientific">Reinekea blandensis MED297</name>
    <dbReference type="NCBI Taxonomy" id="314283"/>
    <lineage>
        <taxon>Bacteria</taxon>
        <taxon>Pseudomonadati</taxon>
        <taxon>Pseudomonadota</taxon>
        <taxon>Gammaproteobacteria</taxon>
        <taxon>Oceanospirillales</taxon>
        <taxon>Saccharospirillaceae</taxon>
        <taxon>Reinekea</taxon>
    </lineage>
</organism>
<proteinExistence type="predicted"/>
<dbReference type="InterPro" id="IPR018060">
    <property type="entry name" value="HTH_AraC"/>
</dbReference>
<dbReference type="RefSeq" id="WP_008047647.1">
    <property type="nucleotide sequence ID" value="NZ_CH724154.1"/>
</dbReference>
<evidence type="ECO:0000256" key="2">
    <source>
        <dbReference type="ARBA" id="ARBA00023125"/>
    </source>
</evidence>
<evidence type="ECO:0000256" key="3">
    <source>
        <dbReference type="ARBA" id="ARBA00023163"/>
    </source>
</evidence>
<dbReference type="PANTHER" id="PTHR43280">
    <property type="entry name" value="ARAC-FAMILY TRANSCRIPTIONAL REGULATOR"/>
    <property type="match status" value="1"/>
</dbReference>
<dbReference type="HOGENOM" id="CLU_000445_88_3_6"/>
<dbReference type="InterPro" id="IPR009057">
    <property type="entry name" value="Homeodomain-like_sf"/>
</dbReference>
<accession>A4BG07</accession>
<keyword evidence="3" id="KW-0804">Transcription</keyword>
<dbReference type="EMBL" id="AAOE01000014">
    <property type="protein sequence ID" value="EAR09025.1"/>
    <property type="molecule type" value="Genomic_DNA"/>
</dbReference>
<keyword evidence="1" id="KW-0805">Transcription regulation</keyword>
<dbReference type="AlphaFoldDB" id="A4BG07"/>
<sequence>MKPFEEKVSRERRFEFRLERYLCEVSHFEWHYHQEYELVLYRHTEGQLFAGNYHGHYEHNSLALFGPHLPHTATLDQCTGPEPTTYVLWFGQDWIQQILTAMPSLQRVGELLVRAGQGVSFPTDLGEQVHSRLERLSTLPEAQRTLEVLMTLAMLADSAEWQALNPNLAPGSVTDGDRIQAGRIRRLMNYIEQHYHEPLAIDDVSRALNLSPSTLRRLFERHFRESFSEHLKQYRIGKACEYLVNSETPVALIAEQVGFQNLSNFNRQFRQVKSMTPRQFRQQFNPLTHA</sequence>
<dbReference type="STRING" id="314283.MED297_04012"/>
<dbReference type="OrthoDB" id="9816011at2"/>
<keyword evidence="2" id="KW-0238">DNA-binding</keyword>
<evidence type="ECO:0000313" key="6">
    <source>
        <dbReference type="Proteomes" id="UP000005953"/>
    </source>
</evidence>
<evidence type="ECO:0000313" key="5">
    <source>
        <dbReference type="EMBL" id="EAR09025.1"/>
    </source>
</evidence>
<dbReference type="PANTHER" id="PTHR43280:SF27">
    <property type="entry name" value="TRANSCRIPTIONAL REGULATOR MTLR"/>
    <property type="match status" value="1"/>
</dbReference>
<name>A4BG07_9GAMM</name>